<dbReference type="Proteomes" id="UP000184240">
    <property type="component" value="Unassembled WGS sequence"/>
</dbReference>
<dbReference type="STRING" id="573501.SAMN04487999_1266"/>
<dbReference type="RefSeq" id="WP_072981413.1">
    <property type="nucleotide sequence ID" value="NZ_CP084318.1"/>
</dbReference>
<evidence type="ECO:0000313" key="2">
    <source>
        <dbReference type="EMBL" id="SHH88294.1"/>
    </source>
</evidence>
<reference evidence="2" key="1">
    <citation type="submission" date="2016-11" db="EMBL/GenBank/DDBJ databases">
        <authorList>
            <person name="Jaros S."/>
            <person name="Januszkiewicz K."/>
            <person name="Wedrychowicz H."/>
        </authorList>
    </citation>
    <scope>NUCLEOTIDE SEQUENCE [LARGE SCALE GENOMIC DNA]</scope>
    <source>
        <strain evidence="2">DSM 19859</strain>
    </source>
</reference>
<dbReference type="OrthoDB" id="9803207at2"/>
<dbReference type="Proteomes" id="UP000290037">
    <property type="component" value="Unassembled WGS sequence"/>
</dbReference>
<protein>
    <recommendedName>
        <fullName evidence="5">DUF3037 domain-containing protein</fullName>
    </recommendedName>
</protein>
<dbReference type="EMBL" id="QOVN01000001">
    <property type="protein sequence ID" value="RXG31417.1"/>
    <property type="molecule type" value="Genomic_DNA"/>
</dbReference>
<dbReference type="InterPro" id="IPR021398">
    <property type="entry name" value="DUF3037"/>
</dbReference>
<keyword evidence="4" id="KW-1185">Reference proteome</keyword>
<evidence type="ECO:0000313" key="4">
    <source>
        <dbReference type="Proteomes" id="UP000290037"/>
    </source>
</evidence>
<evidence type="ECO:0000313" key="1">
    <source>
        <dbReference type="EMBL" id="RXG31417.1"/>
    </source>
</evidence>
<reference evidence="3" key="2">
    <citation type="submission" date="2016-11" db="EMBL/GenBank/DDBJ databases">
        <authorList>
            <person name="Varghese N."/>
            <person name="Submissions S."/>
        </authorList>
    </citation>
    <scope>NUCLEOTIDE SEQUENCE [LARGE SCALE GENOMIC DNA]</scope>
    <source>
        <strain evidence="3">DSM 19859</strain>
    </source>
</reference>
<proteinExistence type="predicted"/>
<gene>
    <name evidence="1" type="ORF">DSM01_558</name>
    <name evidence="2" type="ORF">SAMN04487999_1266</name>
</gene>
<dbReference type="EMBL" id="FQXT01000002">
    <property type="protein sequence ID" value="SHH88294.1"/>
    <property type="molecule type" value="Genomic_DNA"/>
</dbReference>
<dbReference type="AlphaFoldDB" id="A0A1M5WM79"/>
<evidence type="ECO:0008006" key="5">
    <source>
        <dbReference type="Google" id="ProtNLM"/>
    </source>
</evidence>
<evidence type="ECO:0000313" key="3">
    <source>
        <dbReference type="Proteomes" id="UP000184240"/>
    </source>
</evidence>
<dbReference type="Pfam" id="PF11236">
    <property type="entry name" value="DUF3037"/>
    <property type="match status" value="1"/>
</dbReference>
<organism evidence="2 3">
    <name type="scientific">Leeuwenhoekiella palythoae</name>
    <dbReference type="NCBI Taxonomy" id="573501"/>
    <lineage>
        <taxon>Bacteria</taxon>
        <taxon>Pseudomonadati</taxon>
        <taxon>Bacteroidota</taxon>
        <taxon>Flavobacteriia</taxon>
        <taxon>Flavobacteriales</taxon>
        <taxon>Flavobacteriaceae</taxon>
        <taxon>Leeuwenhoekiella</taxon>
    </lineage>
</organism>
<reference evidence="1 4" key="3">
    <citation type="submission" date="2018-07" db="EMBL/GenBank/DDBJ databases">
        <title>Leeuwenhoekiella genomics.</title>
        <authorList>
            <person name="Tahon G."/>
            <person name="Willems A."/>
        </authorList>
    </citation>
    <scope>NUCLEOTIDE SEQUENCE [LARGE SCALE GENOMIC DNA]</scope>
    <source>
        <strain evidence="1 4">LMG 24856</strain>
    </source>
</reference>
<name>A0A1M5WM79_9FLAO</name>
<sequence length="127" mass="14548">MHDKHLYEYAVIRLVPQVEREEFFNVGVVLYCKRPRFIGMRFQLDAKKLEAFCPELDVEQVQKNLEAFKAICAGAQNGGPIAQLEPAERFRWLTATRSSVIQTSKTHPGFSEDLEATLECLFTELVV</sequence>
<accession>A0A1M5WM79</accession>